<dbReference type="OrthoDB" id="6562952at2"/>
<evidence type="ECO:0000313" key="2">
    <source>
        <dbReference type="Proteomes" id="UP000284908"/>
    </source>
</evidence>
<name>A0A419NEM7_9GAMM</name>
<reference evidence="1 2" key="1">
    <citation type="submission" date="2018-09" db="EMBL/GenBank/DDBJ databases">
        <authorList>
            <person name="Le Fleche-Mateos A."/>
        </authorList>
    </citation>
    <scope>NUCLEOTIDE SEQUENCE [LARGE SCALE GENOMIC DNA]</scope>
    <source>
        <strain evidence="1 2">DSM 27399</strain>
    </source>
</reference>
<accession>A0A419NEM7</accession>
<dbReference type="AlphaFoldDB" id="A0A419NEM7"/>
<organism evidence="1 2">
    <name type="scientific">Rahnella woolbedingensis</name>
    <dbReference type="NCBI Taxonomy" id="1510574"/>
    <lineage>
        <taxon>Bacteria</taxon>
        <taxon>Pseudomonadati</taxon>
        <taxon>Pseudomonadota</taxon>
        <taxon>Gammaproteobacteria</taxon>
        <taxon>Enterobacterales</taxon>
        <taxon>Yersiniaceae</taxon>
        <taxon>Rahnella</taxon>
    </lineage>
</organism>
<proteinExistence type="predicted"/>
<evidence type="ECO:0000313" key="1">
    <source>
        <dbReference type="EMBL" id="RJT47220.1"/>
    </source>
</evidence>
<dbReference type="Proteomes" id="UP000284908">
    <property type="component" value="Unassembled WGS sequence"/>
</dbReference>
<dbReference type="EMBL" id="RAHH01000002">
    <property type="protein sequence ID" value="RJT47220.1"/>
    <property type="molecule type" value="Genomic_DNA"/>
</dbReference>
<gene>
    <name evidence="1" type="ORF">D6C13_02335</name>
</gene>
<comment type="caution">
    <text evidence="1">The sequence shown here is derived from an EMBL/GenBank/DDBJ whole genome shotgun (WGS) entry which is preliminary data.</text>
</comment>
<keyword evidence="2" id="KW-1185">Reference proteome</keyword>
<sequence>MAKLTWFTYDTVMTTLEADTLIKKYASQNIQTQKQISADYTGWYVSALLPEYRVEPRASRTWQNPMWR</sequence>
<protein>
    <submittedName>
        <fullName evidence="1">Uncharacterized protein</fullName>
    </submittedName>
</protein>